<dbReference type="InterPro" id="IPR026845">
    <property type="entry name" value="NXPH/NXPE"/>
</dbReference>
<evidence type="ECO:0000313" key="5">
    <source>
        <dbReference type="RefSeq" id="XP_018081232.2"/>
    </source>
</evidence>
<dbReference type="RefSeq" id="XP_018081232.2">
    <property type="nucleotide sequence ID" value="XM_018225743.2"/>
</dbReference>
<evidence type="ECO:0000256" key="2">
    <source>
        <dbReference type="SAM" id="Phobius"/>
    </source>
</evidence>
<feature type="transmembrane region" description="Helical" evidence="2">
    <location>
        <begin position="62"/>
        <end position="80"/>
    </location>
</feature>
<accession>A0A8J0T8H3</accession>
<dbReference type="PANTHER" id="PTHR16165">
    <property type="entry name" value="NXPE FAMILY MEMBER"/>
    <property type="match status" value="1"/>
</dbReference>
<dbReference type="Gene3D" id="2.60.40.10">
    <property type="entry name" value="Immunoglobulins"/>
    <property type="match status" value="1"/>
</dbReference>
<feature type="transmembrane region" description="Helical" evidence="2">
    <location>
        <begin position="36"/>
        <end position="55"/>
    </location>
</feature>
<keyword evidence="2" id="KW-0472">Membrane</keyword>
<reference evidence="5" key="1">
    <citation type="submission" date="2025-08" db="UniProtKB">
        <authorList>
            <consortium name="RefSeq"/>
        </authorList>
    </citation>
    <scope>IDENTIFICATION</scope>
    <source>
        <strain evidence="5">J_2021</strain>
        <tissue evidence="5">Erythrocytes</tissue>
    </source>
</reference>
<dbReference type="OrthoDB" id="2112051at2759"/>
<dbReference type="InterPro" id="IPR014756">
    <property type="entry name" value="Ig_E-set"/>
</dbReference>
<keyword evidence="4" id="KW-1185">Reference proteome</keyword>
<evidence type="ECO:0000313" key="4">
    <source>
        <dbReference type="Proteomes" id="UP000186698"/>
    </source>
</evidence>
<dbReference type="PANTHER" id="PTHR16165:SF3">
    <property type="entry name" value="NXPE FAMILY MEMBER 1"/>
    <property type="match status" value="1"/>
</dbReference>
<evidence type="ECO:0000259" key="3">
    <source>
        <dbReference type="Pfam" id="PF24536"/>
    </source>
</evidence>
<dbReference type="Pfam" id="PF24536">
    <property type="entry name" value="NXPE4_C"/>
    <property type="match status" value="1"/>
</dbReference>
<organism evidence="4 5">
    <name type="scientific">Xenopus laevis</name>
    <name type="common">African clawed frog</name>
    <dbReference type="NCBI Taxonomy" id="8355"/>
    <lineage>
        <taxon>Eukaryota</taxon>
        <taxon>Metazoa</taxon>
        <taxon>Chordata</taxon>
        <taxon>Craniata</taxon>
        <taxon>Vertebrata</taxon>
        <taxon>Euteleostomi</taxon>
        <taxon>Amphibia</taxon>
        <taxon>Batrachia</taxon>
        <taxon>Anura</taxon>
        <taxon>Pipoidea</taxon>
        <taxon>Pipidae</taxon>
        <taxon>Xenopodinae</taxon>
        <taxon>Xenopus</taxon>
        <taxon>Xenopus</taxon>
    </lineage>
</organism>
<sequence length="588" mass="67172">MYFCLEVCCTALTTALRNAPASVSEALCELPYVCAYIYSANASVPIAFTMLMSAVKNPRGRLLLIFLAVLITSFAVHQHFTKVLHCHLHSEQSTEQFEENFSTSAIEDDVPELELIQRISNMFPSVQFDHLHNTSCARNSRATVINAKDKYCIGDNLTIEIVMYDFIGNKKHYGGDFIRARIFNTKLAAGATGRIEDYNNGTYHVYFTLFWEGQVEVSLLLYHSSEAVSALWRSRNQGYGLIKFIGTFENGSKYVTTECGFQVDKAGEKCTYEDTKYNELFYCTKPANLSCGSLAFLQSFNEDHSFFSNLQKSLFNRDNMSVEIEKQFQHFDVSNCSVIRAFPQAKCKVGIESPYPSGFILQDIWTPLFCRLSSFPSTDDINSCLTDKMIYLLGDSTLRQWFIHLVNMLKNLKNFNLHRTGLESMLLAIDPEKNILLQWKKHSHPIVASRSYSVKDDAYISEEIDRLAGGPNTVIAITVGQHFRPFPIRLFIKRVINIRRALESLFIRSPETKVIIKAENTREFNLDVERFSDFYGYIQNLIVKEIFQDLPVAVVDAWDMTIAFNSNDVHPAENVIRNQINMFLTYIC</sequence>
<dbReference type="GeneID" id="108696411"/>
<gene>
    <name evidence="5" type="primary">LOC108696411</name>
</gene>
<dbReference type="InterPro" id="IPR013783">
    <property type="entry name" value="Ig-like_fold"/>
</dbReference>
<dbReference type="InterPro" id="IPR057106">
    <property type="entry name" value="NXPE4_C"/>
</dbReference>
<proteinExistence type="inferred from homology"/>
<keyword evidence="2" id="KW-0812">Transmembrane</keyword>
<protein>
    <submittedName>
        <fullName evidence="5">NXPE family member 1</fullName>
    </submittedName>
</protein>
<name>A0A8J0T8H3_XENLA</name>
<dbReference type="SUPFAM" id="SSF81296">
    <property type="entry name" value="E set domains"/>
    <property type="match status" value="1"/>
</dbReference>
<feature type="domain" description="NXPE C-terminal" evidence="3">
    <location>
        <begin position="365"/>
        <end position="588"/>
    </location>
</feature>
<dbReference type="Pfam" id="PF06312">
    <property type="entry name" value="Neurexophilin"/>
    <property type="match status" value="1"/>
</dbReference>
<dbReference type="AlphaFoldDB" id="A0A8J0T8H3"/>
<dbReference type="KEGG" id="xla:108696411"/>
<evidence type="ECO:0000256" key="1">
    <source>
        <dbReference type="ARBA" id="ARBA00005431"/>
    </source>
</evidence>
<keyword evidence="2" id="KW-1133">Transmembrane helix</keyword>
<dbReference type="Proteomes" id="UP000186698">
    <property type="component" value="Chromosome 7L"/>
</dbReference>
<comment type="similarity">
    <text evidence="1">Belongs to the NXPE family.</text>
</comment>